<gene>
    <name evidence="2" type="ORF">K443DRAFT_677997</name>
</gene>
<reference evidence="3" key="2">
    <citation type="submission" date="2015-01" db="EMBL/GenBank/DDBJ databases">
        <title>Evolutionary Origins and Diversification of the Mycorrhizal Mutualists.</title>
        <authorList>
            <consortium name="DOE Joint Genome Institute"/>
            <consortium name="Mycorrhizal Genomics Consortium"/>
            <person name="Kohler A."/>
            <person name="Kuo A."/>
            <person name="Nagy L.G."/>
            <person name="Floudas D."/>
            <person name="Copeland A."/>
            <person name="Barry K.W."/>
            <person name="Cichocki N."/>
            <person name="Veneault-Fourrey C."/>
            <person name="LaButti K."/>
            <person name="Lindquist E.A."/>
            <person name="Lipzen A."/>
            <person name="Lundell T."/>
            <person name="Morin E."/>
            <person name="Murat C."/>
            <person name="Riley R."/>
            <person name="Ohm R."/>
            <person name="Sun H."/>
            <person name="Tunlid A."/>
            <person name="Henrissat B."/>
            <person name="Grigoriev I.V."/>
            <person name="Hibbett D.S."/>
            <person name="Martin F."/>
        </authorList>
    </citation>
    <scope>NUCLEOTIDE SEQUENCE [LARGE SCALE GENOMIC DNA]</scope>
    <source>
        <strain evidence="3">LaAM-08-1</strain>
    </source>
</reference>
<reference evidence="2 3" key="1">
    <citation type="submission" date="2014-04" db="EMBL/GenBank/DDBJ databases">
        <authorList>
            <consortium name="DOE Joint Genome Institute"/>
            <person name="Kuo A."/>
            <person name="Kohler A."/>
            <person name="Nagy L.G."/>
            <person name="Floudas D."/>
            <person name="Copeland A."/>
            <person name="Barry K.W."/>
            <person name="Cichocki N."/>
            <person name="Veneault-Fourrey C."/>
            <person name="LaButti K."/>
            <person name="Lindquist E.A."/>
            <person name="Lipzen A."/>
            <person name="Lundell T."/>
            <person name="Morin E."/>
            <person name="Murat C."/>
            <person name="Sun H."/>
            <person name="Tunlid A."/>
            <person name="Henrissat B."/>
            <person name="Grigoriev I.V."/>
            <person name="Hibbett D.S."/>
            <person name="Martin F."/>
            <person name="Nordberg H.P."/>
            <person name="Cantor M.N."/>
            <person name="Hua S.X."/>
        </authorList>
    </citation>
    <scope>NUCLEOTIDE SEQUENCE [LARGE SCALE GENOMIC DNA]</scope>
    <source>
        <strain evidence="2 3">LaAM-08-1</strain>
    </source>
</reference>
<feature type="compositionally biased region" description="Polar residues" evidence="1">
    <location>
        <begin position="25"/>
        <end position="36"/>
    </location>
</feature>
<accession>A0A0C9XKJ8</accession>
<sequence length="84" mass="8906">MVYHASETGSVVRGSSAAQTILGYQPSSTTHLSPSRANPHGLSPQARVRHLGPPMKLIMGLVIVRLYPQGGKASSMIIINPSRS</sequence>
<dbReference type="AlphaFoldDB" id="A0A0C9XKJ8"/>
<dbReference type="HOGENOM" id="CLU_2527826_0_0_1"/>
<organism evidence="2 3">
    <name type="scientific">Laccaria amethystina LaAM-08-1</name>
    <dbReference type="NCBI Taxonomy" id="1095629"/>
    <lineage>
        <taxon>Eukaryota</taxon>
        <taxon>Fungi</taxon>
        <taxon>Dikarya</taxon>
        <taxon>Basidiomycota</taxon>
        <taxon>Agaricomycotina</taxon>
        <taxon>Agaricomycetes</taxon>
        <taxon>Agaricomycetidae</taxon>
        <taxon>Agaricales</taxon>
        <taxon>Agaricineae</taxon>
        <taxon>Hydnangiaceae</taxon>
        <taxon>Laccaria</taxon>
    </lineage>
</organism>
<feature type="region of interest" description="Disordered" evidence="1">
    <location>
        <begin position="23"/>
        <end position="48"/>
    </location>
</feature>
<protein>
    <submittedName>
        <fullName evidence="2">Unplaced genomic scaffold K443scaffold_64, whole genome shotgun sequence</fullName>
    </submittedName>
</protein>
<keyword evidence="3" id="KW-1185">Reference proteome</keyword>
<evidence type="ECO:0000313" key="3">
    <source>
        <dbReference type="Proteomes" id="UP000054477"/>
    </source>
</evidence>
<evidence type="ECO:0000313" key="2">
    <source>
        <dbReference type="EMBL" id="KIK02004.1"/>
    </source>
</evidence>
<dbReference type="EMBL" id="KN838599">
    <property type="protein sequence ID" value="KIK02004.1"/>
    <property type="molecule type" value="Genomic_DNA"/>
</dbReference>
<name>A0A0C9XKJ8_9AGAR</name>
<evidence type="ECO:0000256" key="1">
    <source>
        <dbReference type="SAM" id="MobiDB-lite"/>
    </source>
</evidence>
<proteinExistence type="predicted"/>
<dbReference type="Proteomes" id="UP000054477">
    <property type="component" value="Unassembled WGS sequence"/>
</dbReference>